<organism evidence="1 2">
    <name type="scientific">Persea americana</name>
    <name type="common">Avocado</name>
    <dbReference type="NCBI Taxonomy" id="3435"/>
    <lineage>
        <taxon>Eukaryota</taxon>
        <taxon>Viridiplantae</taxon>
        <taxon>Streptophyta</taxon>
        <taxon>Embryophyta</taxon>
        <taxon>Tracheophyta</taxon>
        <taxon>Spermatophyta</taxon>
        <taxon>Magnoliopsida</taxon>
        <taxon>Magnoliidae</taxon>
        <taxon>Laurales</taxon>
        <taxon>Lauraceae</taxon>
        <taxon>Persea</taxon>
    </lineage>
</organism>
<accession>A0ACC2K3A6</accession>
<comment type="caution">
    <text evidence="1">The sequence shown here is derived from an EMBL/GenBank/DDBJ whole genome shotgun (WGS) entry which is preliminary data.</text>
</comment>
<reference evidence="1 2" key="1">
    <citation type="journal article" date="2022" name="Hortic Res">
        <title>A haplotype resolved chromosomal level avocado genome allows analysis of novel avocado genes.</title>
        <authorList>
            <person name="Nath O."/>
            <person name="Fletcher S.J."/>
            <person name="Hayward A."/>
            <person name="Shaw L.M."/>
            <person name="Masouleh A.K."/>
            <person name="Furtado A."/>
            <person name="Henry R.J."/>
            <person name="Mitter N."/>
        </authorList>
    </citation>
    <scope>NUCLEOTIDE SEQUENCE [LARGE SCALE GENOMIC DNA]</scope>
    <source>
        <strain evidence="2">cv. Hass</strain>
    </source>
</reference>
<sequence>MCDSLGFNYTCRLFSLDAMDDHTRQVYCWIGKNMWSSWTSLQSIIAGTVALAKKLGSVHVVWLLGQVLVQELFSTQMLESEVETVAPAKEKDAT</sequence>
<proteinExistence type="predicted"/>
<protein>
    <submittedName>
        <fullName evidence="1">Uncharacterized protein</fullName>
    </submittedName>
</protein>
<evidence type="ECO:0000313" key="2">
    <source>
        <dbReference type="Proteomes" id="UP001234297"/>
    </source>
</evidence>
<dbReference type="Proteomes" id="UP001234297">
    <property type="component" value="Chromosome 12"/>
</dbReference>
<keyword evidence="2" id="KW-1185">Reference proteome</keyword>
<evidence type="ECO:0000313" key="1">
    <source>
        <dbReference type="EMBL" id="KAJ8615586.1"/>
    </source>
</evidence>
<name>A0ACC2K3A6_PERAE</name>
<dbReference type="EMBL" id="CM056820">
    <property type="protein sequence ID" value="KAJ8615586.1"/>
    <property type="molecule type" value="Genomic_DNA"/>
</dbReference>
<gene>
    <name evidence="1" type="ORF">MRB53_034958</name>
</gene>